<dbReference type="RefSeq" id="WP_002370897.1">
    <property type="nucleotide sequence ID" value="NZ_BJTI01000028.1"/>
</dbReference>
<keyword evidence="1" id="KW-1133">Transmembrane helix</keyword>
<dbReference type="EMBL" id="CP060804">
    <property type="protein sequence ID" value="QNP39085.1"/>
    <property type="molecule type" value="Genomic_DNA"/>
</dbReference>
<dbReference type="InterPro" id="IPR050303">
    <property type="entry name" value="GatZ_KbaZ_carbometab"/>
</dbReference>
<dbReference type="PANTHER" id="PTHR32502:SF23">
    <property type="entry name" value="TRANSPORT PROTEIN, PTS SYSTEM"/>
    <property type="match status" value="1"/>
</dbReference>
<dbReference type="GO" id="GO:0009401">
    <property type="term" value="P:phosphoenolpyruvate-dependent sugar phosphotransferase system"/>
    <property type="evidence" value="ECO:0007669"/>
    <property type="project" value="InterPro"/>
</dbReference>
<dbReference type="InterPro" id="IPR004704">
    <property type="entry name" value="PTS_IID_man"/>
</dbReference>
<dbReference type="GO" id="GO:0005886">
    <property type="term" value="C:plasma membrane"/>
    <property type="evidence" value="ECO:0007669"/>
    <property type="project" value="TreeGrafter"/>
</dbReference>
<sequence length="134" mass="15020">MKTFYQGVSYLYTIMSVLKKIYKDEPEKLKETASANLEFYNTNPQMLTFITSMQLAMYDNDQSVSDTRSIKMALMGLLSGIGNSIARFGIASLFSTIFAGLAMNGLGFALMFFWLSMLISMLVIKLLMGGIFRV</sequence>
<dbReference type="EMBL" id="PZZH01000001">
    <property type="protein sequence ID" value="PTN76777.1"/>
    <property type="molecule type" value="Genomic_DNA"/>
</dbReference>
<dbReference type="Proteomes" id="UP000292223">
    <property type="component" value="Unassembled WGS sequence"/>
</dbReference>
<reference evidence="2 6" key="1">
    <citation type="submission" date="2018-04" db="EMBL/GenBank/DDBJ databases">
        <authorList>
            <person name="Van Tyne D."/>
        </authorList>
    </citation>
    <scope>NUCLEOTIDE SEQUENCE [LARGE SCALE GENOMIC DNA]</scope>
    <source>
        <strain evidence="2 6">B2535</strain>
    </source>
</reference>
<dbReference type="AlphaFoldDB" id="A0A1J6YIH3"/>
<keyword evidence="1" id="KW-0812">Transmembrane</keyword>
<keyword evidence="5" id="KW-0813">Transport</keyword>
<keyword evidence="1" id="KW-0472">Membrane</keyword>
<dbReference type="PANTHER" id="PTHR32502">
    <property type="entry name" value="N-ACETYLGALACTOSAMINE PERMEASE II COMPONENT-RELATED"/>
    <property type="match status" value="1"/>
</dbReference>
<evidence type="ECO:0000313" key="6">
    <source>
        <dbReference type="Proteomes" id="UP000244140"/>
    </source>
</evidence>
<organism evidence="5 8">
    <name type="scientific">Enterococcus faecalis</name>
    <name type="common">Streptococcus faecalis</name>
    <dbReference type="NCBI Taxonomy" id="1351"/>
    <lineage>
        <taxon>Bacteria</taxon>
        <taxon>Bacillati</taxon>
        <taxon>Bacillota</taxon>
        <taxon>Bacilli</taxon>
        <taxon>Lactobacillales</taxon>
        <taxon>Enterococcaceae</taxon>
        <taxon>Enterococcus</taxon>
    </lineage>
</organism>
<evidence type="ECO:0000313" key="4">
    <source>
        <dbReference type="EMBL" id="ROX33599.1"/>
    </source>
</evidence>
<keyword evidence="5" id="KW-0762">Sugar transport</keyword>
<evidence type="ECO:0000313" key="8">
    <source>
        <dbReference type="Proteomes" id="UP000292223"/>
    </source>
</evidence>
<dbReference type="Proteomes" id="UP000244140">
    <property type="component" value="Unassembled WGS sequence"/>
</dbReference>
<dbReference type="PROSITE" id="PS51108">
    <property type="entry name" value="PTS_EIID"/>
    <property type="match status" value="1"/>
</dbReference>
<dbReference type="Proteomes" id="UP000281488">
    <property type="component" value="Unassembled WGS sequence"/>
</dbReference>
<accession>A0A1J6YIH3</accession>
<evidence type="ECO:0000313" key="3">
    <source>
        <dbReference type="EMBL" id="QNP39085.1"/>
    </source>
</evidence>
<evidence type="ECO:0000313" key="9">
    <source>
        <dbReference type="Proteomes" id="UP000516122"/>
    </source>
</evidence>
<feature type="transmembrane region" description="Helical" evidence="1">
    <location>
        <begin position="108"/>
        <end position="128"/>
    </location>
</feature>
<name>A0A1J6YIH3_ENTFL</name>
<gene>
    <name evidence="2" type="ORF">DAI13_03110</name>
    <name evidence="4" type="ORF">EGW16_08070</name>
    <name evidence="5" type="ORF">EU507_09185</name>
    <name evidence="3" type="ORF">H9Q64_07365</name>
</gene>
<feature type="transmembrane region" description="Helical" evidence="1">
    <location>
        <begin position="77"/>
        <end position="102"/>
    </location>
</feature>
<evidence type="ECO:0000313" key="5">
    <source>
        <dbReference type="EMBL" id="RYU32536.1"/>
    </source>
</evidence>
<proteinExistence type="predicted"/>
<evidence type="ECO:0000256" key="1">
    <source>
        <dbReference type="SAM" id="Phobius"/>
    </source>
</evidence>
<reference evidence="3 9" key="4">
    <citation type="submission" date="2020-08" db="EMBL/GenBank/DDBJ databases">
        <title>Enterococcus faecalis SF28073 genome assembly.</title>
        <authorList>
            <person name="Duerkop B.A."/>
            <person name="Johnson C.N."/>
        </authorList>
    </citation>
    <scope>NUCLEOTIDE SEQUENCE [LARGE SCALE GENOMIC DNA]</scope>
    <source>
        <strain evidence="3 9">SF28073</strain>
    </source>
</reference>
<reference evidence="4 7" key="2">
    <citation type="submission" date="2018-10" db="EMBL/GenBank/DDBJ databases">
        <title>Genotypes and phenotypes of Enterococci isolated from broiler chickens.</title>
        <authorList>
            <person name="Muhammad A.R."/>
            <person name="Diarra M.S."/>
        </authorList>
    </citation>
    <scope>NUCLEOTIDE SEQUENCE [LARGE SCALE GENOMIC DNA]</scope>
    <source>
        <strain evidence="4 7">LIT2 A36'</strain>
    </source>
</reference>
<evidence type="ECO:0000313" key="2">
    <source>
        <dbReference type="EMBL" id="PTN76777.1"/>
    </source>
</evidence>
<dbReference type="Pfam" id="PF03613">
    <property type="entry name" value="EIID-AGA"/>
    <property type="match status" value="1"/>
</dbReference>
<protein>
    <submittedName>
        <fullName evidence="5">PTS sugar transporter</fullName>
    </submittedName>
    <submittedName>
        <fullName evidence="3">PTS system mannose/fructose/sorbose family transporter subunit IID</fullName>
    </submittedName>
</protein>
<dbReference type="EMBL" id="RKMZ01000003">
    <property type="protein sequence ID" value="ROX33599.1"/>
    <property type="molecule type" value="Genomic_DNA"/>
</dbReference>
<dbReference type="Proteomes" id="UP000516122">
    <property type="component" value="Chromosome"/>
</dbReference>
<reference evidence="5 8" key="3">
    <citation type="submission" date="2019-02" db="EMBL/GenBank/DDBJ databases">
        <title>From farm to fork: dissemination of Tn554::fexA-optrA in linezolid-resistant Enterococcus faecalis clones from chicken feces and meat in Tunisia.</title>
        <authorList>
            <person name="Tedim A.P."/>
            <person name="Elghaieb H."/>
            <person name="Abbassi M.S."/>
            <person name="Novais C."/>
            <person name="Hassen A."/>
            <person name="Peixe L."/>
            <person name="Freitas A.R."/>
        </authorList>
    </citation>
    <scope>NUCLEOTIDE SEQUENCE [LARGE SCALE GENOMIC DNA]</scope>
    <source>
        <strain evidence="5 8">728T</strain>
    </source>
</reference>
<dbReference type="EMBL" id="SEWT01000005">
    <property type="protein sequence ID" value="RYU32536.1"/>
    <property type="molecule type" value="Genomic_DNA"/>
</dbReference>
<evidence type="ECO:0000313" key="7">
    <source>
        <dbReference type="Proteomes" id="UP000281488"/>
    </source>
</evidence>